<protein>
    <recommendedName>
        <fullName evidence="4">DUF1330 domain-containing protein</fullName>
    </recommendedName>
</protein>
<reference evidence="2 3" key="1">
    <citation type="submission" date="2020-01" db="EMBL/GenBank/DDBJ databases">
        <title>Spongiivirga citrea KCTC 32990T.</title>
        <authorList>
            <person name="Wang G."/>
        </authorList>
    </citation>
    <scope>NUCLEOTIDE SEQUENCE [LARGE SCALE GENOMIC DNA]</scope>
    <source>
        <strain evidence="2 3">KCTC 32990</strain>
    </source>
</reference>
<feature type="chain" id="PRO_5026730906" description="DUF1330 domain-containing protein" evidence="1">
    <location>
        <begin position="24"/>
        <end position="232"/>
    </location>
</feature>
<dbReference type="RefSeq" id="WP_164033040.1">
    <property type="nucleotide sequence ID" value="NZ_JAABOQ010000005.1"/>
</dbReference>
<name>A0A6M0CKH8_9FLAO</name>
<proteinExistence type="predicted"/>
<feature type="signal peptide" evidence="1">
    <location>
        <begin position="1"/>
        <end position="23"/>
    </location>
</feature>
<organism evidence="2 3">
    <name type="scientific">Spongiivirga citrea</name>
    <dbReference type="NCBI Taxonomy" id="1481457"/>
    <lineage>
        <taxon>Bacteria</taxon>
        <taxon>Pseudomonadati</taxon>
        <taxon>Bacteroidota</taxon>
        <taxon>Flavobacteriia</taxon>
        <taxon>Flavobacteriales</taxon>
        <taxon>Flavobacteriaceae</taxon>
        <taxon>Spongiivirga</taxon>
    </lineage>
</organism>
<evidence type="ECO:0008006" key="4">
    <source>
        <dbReference type="Google" id="ProtNLM"/>
    </source>
</evidence>
<evidence type="ECO:0000256" key="1">
    <source>
        <dbReference type="SAM" id="SignalP"/>
    </source>
</evidence>
<evidence type="ECO:0000313" key="2">
    <source>
        <dbReference type="EMBL" id="NER18371.1"/>
    </source>
</evidence>
<accession>A0A6M0CKH8</accession>
<keyword evidence="3" id="KW-1185">Reference proteome</keyword>
<keyword evidence="1" id="KW-0732">Signal</keyword>
<comment type="caution">
    <text evidence="2">The sequence shown here is derived from an EMBL/GenBank/DDBJ whole genome shotgun (WGS) entry which is preliminary data.</text>
</comment>
<sequence>MKINLRTTVGLLFLFAAMFQVTAQNKLHTLSFKKGEVLDILLLSNNPDINTLFDRYKKTAFPVASKYSYQPMPGFRIKNTTKGNNEANTFVFGKWNSLEKREAFLDAIVPAVPDFHEQRKAIFKYFVLAYHEMPANTTFTIDRNKYNVVTSYWSKSKKEKQFLKNQKSNIANYGGKLILVLQNGKTPEGYEYDPTVTIITQWESQKAFERYQKKTEKSLLKSIKNTHQFVLN</sequence>
<gene>
    <name evidence="2" type="ORF">GWK10_14205</name>
</gene>
<dbReference type="AlphaFoldDB" id="A0A6M0CKH8"/>
<dbReference type="EMBL" id="JAABOQ010000005">
    <property type="protein sequence ID" value="NER18371.1"/>
    <property type="molecule type" value="Genomic_DNA"/>
</dbReference>
<evidence type="ECO:0000313" key="3">
    <source>
        <dbReference type="Proteomes" id="UP000474296"/>
    </source>
</evidence>
<dbReference type="Proteomes" id="UP000474296">
    <property type="component" value="Unassembled WGS sequence"/>
</dbReference>